<dbReference type="FunCoup" id="P90997">
    <property type="interactions" value="14"/>
</dbReference>
<feature type="transmembrane region" description="Helical" evidence="1">
    <location>
        <begin position="225"/>
        <end position="242"/>
    </location>
</feature>
<feature type="transmembrane region" description="Helical" evidence="1">
    <location>
        <begin position="22"/>
        <end position="43"/>
    </location>
</feature>
<dbReference type="PANTHER" id="PTHR38622">
    <property type="entry name" value="PROTEIN CBG07046"/>
    <property type="match status" value="1"/>
</dbReference>
<sequence>MSAEPAAAPTNSSLPTEPYMDFQAMMIPGFCLEILGTVFYAAVLHVVRKIIKTDWQCAPFYRIFYYIGIADVLHCICLFWMTFQKYVIHGDILGYVTRMASIGTCVLYLLNIAGGAIMAVNRYFATFITFHNSFSKRNIKLILSLSTVGAAVCSIPSMVCHRVWSWDGSAWKYSTEPAYMGIIQRYIIIAWLIIFLTITYVYIFMTSFRIREFPRNERYHKNDHTLLYFIIIHSFFQFWMLMYELFEAFTITWGIIIFMHEWFFVVFYMLTVSNAIFIFLFTPRVRRDLSNFMCQVMEISIRNGTSNTIPVLNVSAKY</sequence>
<dbReference type="SMR" id="P90997"/>
<dbReference type="InParanoid" id="P90997"/>
<keyword evidence="2" id="KW-0675">Receptor</keyword>
<dbReference type="Gene3D" id="1.20.1070.10">
    <property type="entry name" value="Rhodopsin 7-helix transmembrane proteins"/>
    <property type="match status" value="1"/>
</dbReference>
<dbReference type="WormBase" id="B0432.1">
    <property type="protein sequence ID" value="CE50688"/>
    <property type="gene ID" value="WBGene00015183"/>
</dbReference>
<dbReference type="eggNOG" id="ENOG502TFYK">
    <property type="taxonomic scope" value="Eukaryota"/>
</dbReference>
<evidence type="ECO:0000256" key="1">
    <source>
        <dbReference type="SAM" id="Phobius"/>
    </source>
</evidence>
<dbReference type="PaxDb" id="6239-B0432.1"/>
<dbReference type="HOGENOM" id="CLU_872191_0_0_1"/>
<protein>
    <submittedName>
        <fullName evidence="2">Serpentine Receptor, class T</fullName>
    </submittedName>
</protein>
<evidence type="ECO:0000313" key="4">
    <source>
        <dbReference type="WormBase" id="B0432.1"/>
    </source>
</evidence>
<feature type="transmembrane region" description="Helical" evidence="1">
    <location>
        <begin position="141"/>
        <end position="164"/>
    </location>
</feature>
<dbReference type="OMA" id="IFRERTY"/>
<dbReference type="RefSeq" id="NP_001293500.2">
    <property type="nucleotide sequence ID" value="NM_001306571.4"/>
</dbReference>
<dbReference type="AlphaFoldDB" id="P90997"/>
<keyword evidence="3" id="KW-1185">Reference proteome</keyword>
<keyword evidence="1" id="KW-0472">Membrane</keyword>
<feature type="transmembrane region" description="Helical" evidence="1">
    <location>
        <begin position="184"/>
        <end position="204"/>
    </location>
</feature>
<reference evidence="2 3" key="1">
    <citation type="journal article" date="1998" name="Science">
        <title>Genome sequence of the nematode C. elegans: a platform for investigating biology.</title>
        <authorList>
            <consortium name="The C. elegans sequencing consortium"/>
            <person name="Sulson J.E."/>
            <person name="Waterston R."/>
        </authorList>
    </citation>
    <scope>NUCLEOTIDE SEQUENCE [LARGE SCALE GENOMIC DNA]</scope>
    <source>
        <strain evidence="2 3">Bristol N2</strain>
    </source>
</reference>
<dbReference type="CTD" id="24104132"/>
<dbReference type="SUPFAM" id="SSF81321">
    <property type="entry name" value="Family A G protein-coupled receptor-like"/>
    <property type="match status" value="1"/>
</dbReference>
<evidence type="ECO:0000313" key="2">
    <source>
        <dbReference type="EMBL" id="CCD61935.2"/>
    </source>
</evidence>
<dbReference type="Bgee" id="WBGene00015183">
    <property type="expression patterns" value="Expressed in embryo and 2 other cell types or tissues"/>
</dbReference>
<proteinExistence type="predicted"/>
<dbReference type="GeneID" id="24104132"/>
<dbReference type="PANTHER" id="PTHR38622:SF3">
    <property type="entry name" value="SERPENTINE RECEPTOR, CLASS T"/>
    <property type="match status" value="1"/>
</dbReference>
<dbReference type="EMBL" id="BX284602">
    <property type="protein sequence ID" value="CCD61935.2"/>
    <property type="molecule type" value="Genomic_DNA"/>
</dbReference>
<feature type="transmembrane region" description="Helical" evidence="1">
    <location>
        <begin position="95"/>
        <end position="120"/>
    </location>
</feature>
<dbReference type="AGR" id="WB:WBGene00015183"/>
<name>P90997_CAEEL</name>
<organism evidence="2 3">
    <name type="scientific">Caenorhabditis elegans</name>
    <dbReference type="NCBI Taxonomy" id="6239"/>
    <lineage>
        <taxon>Eukaryota</taxon>
        <taxon>Metazoa</taxon>
        <taxon>Ecdysozoa</taxon>
        <taxon>Nematoda</taxon>
        <taxon>Chromadorea</taxon>
        <taxon>Rhabditida</taxon>
        <taxon>Rhabditina</taxon>
        <taxon>Rhabditomorpha</taxon>
        <taxon>Rhabditoidea</taxon>
        <taxon>Rhabditidae</taxon>
        <taxon>Peloderinae</taxon>
        <taxon>Caenorhabditis</taxon>
    </lineage>
</organism>
<dbReference type="Proteomes" id="UP000001940">
    <property type="component" value="Chromosome II"/>
</dbReference>
<dbReference type="PIR" id="T25464">
    <property type="entry name" value="T25464"/>
</dbReference>
<gene>
    <name evidence="2 4" type="ORF">B0432.1</name>
    <name evidence="2" type="ORF">CELE_B0432.1</name>
</gene>
<keyword evidence="1" id="KW-0812">Transmembrane</keyword>
<feature type="transmembrane region" description="Helical" evidence="1">
    <location>
        <begin position="63"/>
        <end position="83"/>
    </location>
</feature>
<dbReference type="OrthoDB" id="5804586at2759"/>
<dbReference type="KEGG" id="cel:CELE_B0432.1"/>
<evidence type="ECO:0000313" key="3">
    <source>
        <dbReference type="Proteomes" id="UP000001940"/>
    </source>
</evidence>
<keyword evidence="1" id="KW-1133">Transmembrane helix</keyword>
<feature type="transmembrane region" description="Helical" evidence="1">
    <location>
        <begin position="262"/>
        <end position="281"/>
    </location>
</feature>
<dbReference type="UCSC" id="B0432.1">
    <property type="organism name" value="c. elegans"/>
</dbReference>
<accession>P90997</accession>